<proteinExistence type="predicted"/>
<dbReference type="EMBL" id="JAQQWM010000008">
    <property type="protein sequence ID" value="KAK8053950.1"/>
    <property type="molecule type" value="Genomic_DNA"/>
</dbReference>
<accession>A0ABR1U4X6</accession>
<dbReference type="Pfam" id="PF00400">
    <property type="entry name" value="WD40"/>
    <property type="match status" value="1"/>
</dbReference>
<dbReference type="InterPro" id="IPR036322">
    <property type="entry name" value="WD40_repeat_dom_sf"/>
</dbReference>
<keyword evidence="4" id="KW-1185">Reference proteome</keyword>
<organism evidence="3 4">
    <name type="scientific">Apiospora saccharicola</name>
    <dbReference type="NCBI Taxonomy" id="335842"/>
    <lineage>
        <taxon>Eukaryota</taxon>
        <taxon>Fungi</taxon>
        <taxon>Dikarya</taxon>
        <taxon>Ascomycota</taxon>
        <taxon>Pezizomycotina</taxon>
        <taxon>Sordariomycetes</taxon>
        <taxon>Xylariomycetidae</taxon>
        <taxon>Amphisphaeriales</taxon>
        <taxon>Apiosporaceae</taxon>
        <taxon>Apiospora</taxon>
    </lineage>
</organism>
<evidence type="ECO:0000256" key="1">
    <source>
        <dbReference type="ARBA" id="ARBA00022574"/>
    </source>
</evidence>
<keyword evidence="1" id="KW-0853">WD repeat</keyword>
<name>A0ABR1U4X6_9PEZI</name>
<protein>
    <submittedName>
        <fullName evidence="3">Uncharacterized protein</fullName>
    </submittedName>
</protein>
<gene>
    <name evidence="3" type="ORF">PG996_013251</name>
</gene>
<dbReference type="InterPro" id="IPR051179">
    <property type="entry name" value="WD_repeat_multifunction"/>
</dbReference>
<dbReference type="SMART" id="SM00320">
    <property type="entry name" value="WD40"/>
    <property type="match status" value="4"/>
</dbReference>
<evidence type="ECO:0000313" key="3">
    <source>
        <dbReference type="EMBL" id="KAK8053950.1"/>
    </source>
</evidence>
<evidence type="ECO:0000313" key="4">
    <source>
        <dbReference type="Proteomes" id="UP001446871"/>
    </source>
</evidence>
<evidence type="ECO:0000256" key="2">
    <source>
        <dbReference type="ARBA" id="ARBA00022737"/>
    </source>
</evidence>
<dbReference type="SUPFAM" id="SSF50978">
    <property type="entry name" value="WD40 repeat-like"/>
    <property type="match status" value="1"/>
</dbReference>
<dbReference type="InterPro" id="IPR001680">
    <property type="entry name" value="WD40_rpt"/>
</dbReference>
<sequence length="471" mass="51771">MLQFQRSNVFANTLSCSVDGQSLVTGDSRGTIEVYEFDGPESTALTLIYRIGVHEESVKDVRFSDDGLRIVDCRESQVRVWEPAILVQKDAEIESQSDISSRMTIAMKTSGSVVSIERPEITSLVSISTGDHIICGKSNGEVSIWCASDGRELETLYTHSRGASVVAAAVADELGIVATADESGRVLVVRMKTANPYWQEAHILVDKRVGCVISSMMVSPSQDRLLICGKTHNELWDLTSGDLIKDREHTTEELHIIVAHPRSQDRMILCTTTSYQELSWSTYEEIEPGHKVPLIRTIQFPPGNVVSASYHGSDLVVECLRVTGDGAGMRICYWSGDAFNEAHGEGAGILSSNIELLSPILREVIAVIGTTLIFIDKELWICSLDLTTFNTAPYAKRHFFILSEWLNVNGDMVFSFTPKKEFVFVNKGGLVVIKGGLDFSEVVTLSPQQGWTVQAGSMHRRTSSSITSTPG</sequence>
<keyword evidence="2" id="KW-0677">Repeat</keyword>
<reference evidence="3 4" key="1">
    <citation type="submission" date="2023-01" db="EMBL/GenBank/DDBJ databases">
        <title>Analysis of 21 Apiospora genomes using comparative genomics revels a genus with tremendous synthesis potential of carbohydrate active enzymes and secondary metabolites.</title>
        <authorList>
            <person name="Sorensen T."/>
        </authorList>
    </citation>
    <scope>NUCLEOTIDE SEQUENCE [LARGE SCALE GENOMIC DNA]</scope>
    <source>
        <strain evidence="3 4">CBS 83171</strain>
    </source>
</reference>
<dbReference type="Gene3D" id="2.130.10.10">
    <property type="entry name" value="YVTN repeat-like/Quinoprotein amine dehydrogenase"/>
    <property type="match status" value="1"/>
</dbReference>
<dbReference type="Proteomes" id="UP001446871">
    <property type="component" value="Unassembled WGS sequence"/>
</dbReference>
<dbReference type="InterPro" id="IPR015943">
    <property type="entry name" value="WD40/YVTN_repeat-like_dom_sf"/>
</dbReference>
<dbReference type="PANTHER" id="PTHR19857:SF21">
    <property type="entry name" value="ANAPHASE-PROMOTING COMPLEX SUBUNIT 4 WD40 DOMAIN-CONTAINING PROTEIN"/>
    <property type="match status" value="1"/>
</dbReference>
<dbReference type="PANTHER" id="PTHR19857">
    <property type="entry name" value="MITOCHONDRIAL DIVISION PROTEIN 1-RELATED"/>
    <property type="match status" value="1"/>
</dbReference>
<comment type="caution">
    <text evidence="3">The sequence shown here is derived from an EMBL/GenBank/DDBJ whole genome shotgun (WGS) entry which is preliminary data.</text>
</comment>